<reference evidence="7 8" key="1">
    <citation type="submission" date="2024-04" db="EMBL/GenBank/DDBJ databases">
        <title>Isolation of an actinomycete strain from pig manure.</title>
        <authorList>
            <person name="Gong T."/>
            <person name="Yu Z."/>
            <person name="An M."/>
            <person name="Wei C."/>
            <person name="Yang W."/>
            <person name="Liu L."/>
        </authorList>
    </citation>
    <scope>NUCLEOTIDE SEQUENCE [LARGE SCALE GENOMIC DNA]</scope>
    <source>
        <strain evidence="7 8">ZF39</strain>
    </source>
</reference>
<feature type="domain" description="Thiamine pyrophosphate enzyme TPP-binding" evidence="5">
    <location>
        <begin position="387"/>
        <end position="522"/>
    </location>
</feature>
<dbReference type="PANTHER" id="PTHR18968">
    <property type="entry name" value="THIAMINE PYROPHOSPHATE ENZYMES"/>
    <property type="match status" value="1"/>
</dbReference>
<organism evidence="7 8">
    <name type="scientific">Ammonicoccus fulvus</name>
    <dbReference type="NCBI Taxonomy" id="3138240"/>
    <lineage>
        <taxon>Bacteria</taxon>
        <taxon>Bacillati</taxon>
        <taxon>Actinomycetota</taxon>
        <taxon>Actinomycetes</taxon>
        <taxon>Propionibacteriales</taxon>
        <taxon>Propionibacteriaceae</taxon>
        <taxon>Ammonicoccus</taxon>
    </lineage>
</organism>
<dbReference type="InterPro" id="IPR012001">
    <property type="entry name" value="Thiamin_PyroP_enz_TPP-bd_dom"/>
</dbReference>
<evidence type="ECO:0000256" key="3">
    <source>
        <dbReference type="RuleBase" id="RU362132"/>
    </source>
</evidence>
<name>A0ABZ3FMS7_9ACTN</name>
<dbReference type="Proteomes" id="UP001442841">
    <property type="component" value="Chromosome"/>
</dbReference>
<dbReference type="CDD" id="cd02002">
    <property type="entry name" value="TPP_BFDC"/>
    <property type="match status" value="1"/>
</dbReference>
<dbReference type="CDD" id="cd07035">
    <property type="entry name" value="TPP_PYR_POX_like"/>
    <property type="match status" value="1"/>
</dbReference>
<evidence type="ECO:0000259" key="5">
    <source>
        <dbReference type="Pfam" id="PF02775"/>
    </source>
</evidence>
<keyword evidence="2 3" id="KW-0786">Thiamine pyrophosphate</keyword>
<gene>
    <name evidence="7" type="ORF">AADG42_01650</name>
</gene>
<keyword evidence="8" id="KW-1185">Reference proteome</keyword>
<dbReference type="InterPro" id="IPR045229">
    <property type="entry name" value="TPP_enz"/>
</dbReference>
<dbReference type="SUPFAM" id="SSF52467">
    <property type="entry name" value="DHS-like NAD/FAD-binding domain"/>
    <property type="match status" value="1"/>
</dbReference>
<evidence type="ECO:0000256" key="2">
    <source>
        <dbReference type="ARBA" id="ARBA00023052"/>
    </source>
</evidence>
<dbReference type="EMBL" id="CP154795">
    <property type="protein sequence ID" value="XAN06064.1"/>
    <property type="molecule type" value="Genomic_DNA"/>
</dbReference>
<dbReference type="RefSeq" id="WP_425307502.1">
    <property type="nucleotide sequence ID" value="NZ_CP154795.1"/>
</dbReference>
<dbReference type="PANTHER" id="PTHR18968:SF133">
    <property type="entry name" value="BENZOYLFORMATE DECARBOXYLASE"/>
    <property type="match status" value="1"/>
</dbReference>
<protein>
    <submittedName>
        <fullName evidence="7">Thiamine pyrophosphate-binding protein</fullName>
    </submittedName>
</protein>
<dbReference type="InterPro" id="IPR012000">
    <property type="entry name" value="Thiamin_PyroP_enz_cen_dom"/>
</dbReference>
<dbReference type="Gene3D" id="3.40.50.1220">
    <property type="entry name" value="TPP-binding domain"/>
    <property type="match status" value="1"/>
</dbReference>
<sequence>MATIRDVAFDVLRHHGLTRMFANPGSTEVALLSDLPDDLGFVLGLHEASVVGMASGYALASDQPALVLLHTTAGLGNAVGAIATARVSRAPMVILVGQQDRRHLQSAPFLAGEQLELLAGSMPVAVRTPASPVEVPTAIAQAYHEATIHRGPVLVVIPMGDWDEEAPENLAAAAPARLRISAGADPELVAELADTLAAAKSPAIVAGAGADTHAGFAALTTLAERLNAPVWQAAFSSESAFPHDHPAFRGHLPAVRAGIRTTLAPHDVVLVVGAPAFKVNLHDAGPFVEAGTRLVLLTELPDEITHSTADVAYLAPVAPTCAAVADRLPASATTLEPRPAPEVRPAKGPDAMTPDMVYQAFAERLPAESTFFEETPSSRGRLIDILPARTPLSYCTVTMGGLGHAIPASVGVKLAQTNRPVVAFVGDGASLYSIQGLWSAAHYGVGVLYVILRNGGYAVMDLLARNHGGKGPWPGFAEISVSTIAGGFGVETRRIDTHTDLLAALDDIVPSLAGRTTPLLLDVAVES</sequence>
<proteinExistence type="inferred from homology"/>
<dbReference type="InterPro" id="IPR011766">
    <property type="entry name" value="TPP_enzyme_TPP-bd"/>
</dbReference>
<dbReference type="Pfam" id="PF00205">
    <property type="entry name" value="TPP_enzyme_M"/>
    <property type="match status" value="1"/>
</dbReference>
<feature type="domain" description="Thiamine pyrophosphate enzyme central" evidence="4">
    <location>
        <begin position="189"/>
        <end position="323"/>
    </location>
</feature>
<accession>A0ABZ3FMS7</accession>
<comment type="similarity">
    <text evidence="1 3">Belongs to the TPP enzyme family.</text>
</comment>
<evidence type="ECO:0000259" key="4">
    <source>
        <dbReference type="Pfam" id="PF00205"/>
    </source>
</evidence>
<dbReference type="Pfam" id="PF02775">
    <property type="entry name" value="TPP_enzyme_C"/>
    <property type="match status" value="1"/>
</dbReference>
<evidence type="ECO:0000259" key="6">
    <source>
        <dbReference type="Pfam" id="PF02776"/>
    </source>
</evidence>
<evidence type="ECO:0000256" key="1">
    <source>
        <dbReference type="ARBA" id="ARBA00007812"/>
    </source>
</evidence>
<dbReference type="InterPro" id="IPR029035">
    <property type="entry name" value="DHS-like_NAD/FAD-binding_dom"/>
</dbReference>
<feature type="domain" description="Thiamine pyrophosphate enzyme N-terminal TPP-binding" evidence="6">
    <location>
        <begin position="3"/>
        <end position="105"/>
    </location>
</feature>
<dbReference type="Pfam" id="PF02776">
    <property type="entry name" value="TPP_enzyme_N"/>
    <property type="match status" value="1"/>
</dbReference>
<evidence type="ECO:0000313" key="7">
    <source>
        <dbReference type="EMBL" id="XAN06064.1"/>
    </source>
</evidence>
<evidence type="ECO:0000313" key="8">
    <source>
        <dbReference type="Proteomes" id="UP001442841"/>
    </source>
</evidence>
<dbReference type="SUPFAM" id="SSF52518">
    <property type="entry name" value="Thiamin diphosphate-binding fold (THDP-binding)"/>
    <property type="match status" value="2"/>
</dbReference>
<dbReference type="InterPro" id="IPR029061">
    <property type="entry name" value="THDP-binding"/>
</dbReference>
<dbReference type="Gene3D" id="3.40.50.970">
    <property type="match status" value="2"/>
</dbReference>